<dbReference type="AlphaFoldDB" id="A0A7S2RNY7"/>
<evidence type="ECO:0008006" key="2">
    <source>
        <dbReference type="Google" id="ProtNLM"/>
    </source>
</evidence>
<dbReference type="PANTHER" id="PTHR42773">
    <property type="entry name" value="METALLO-BETA-LACTAMASE-RELATED"/>
    <property type="match status" value="1"/>
</dbReference>
<name>A0A7S2RNY7_9STRA</name>
<sequence>MAARVSEESKIVQWRGRMSSGGAMVGRRWLVAALLALVVLPAARAYMVSGIPSCRRGPRSAPTRKCALWMAARQKQRRRQNVEGEFYVCEGCIDCGSCRWLAPETFSLLGTKSVVSRQPESEEDMTRAVQAMATCPTGSIRTETPLPLAKQVTQRGVMREIDPLRIPGVYQLGYHQFNSMGAAPFFITRTGGNVMVDVPRYSRLLAEALEALGGVDYLVLTNKNGAAQHDRWKAHFPDCVRVLHRHDMRDDTTDVEQILDGLGPWELEDAKDADLRILHTPGYTFGSLSIWHRSGSGHGVVFPGGNIKVNARSGTALAFSALTTGDLTPQVRSLRRLADPETCGDWVWLLPPRGPPKCYDSPELARKEINAAATSLEEDGRTLY</sequence>
<dbReference type="SUPFAM" id="SSF56281">
    <property type="entry name" value="Metallo-hydrolase/oxidoreductase"/>
    <property type="match status" value="1"/>
</dbReference>
<proteinExistence type="predicted"/>
<protein>
    <recommendedName>
        <fullName evidence="2">Metallo-beta-lactamase domain-containing protein</fullName>
    </recommendedName>
</protein>
<reference evidence="1" key="1">
    <citation type="submission" date="2021-01" db="EMBL/GenBank/DDBJ databases">
        <authorList>
            <person name="Corre E."/>
            <person name="Pelletier E."/>
            <person name="Niang G."/>
            <person name="Scheremetjew M."/>
            <person name="Finn R."/>
            <person name="Kale V."/>
            <person name="Holt S."/>
            <person name="Cochrane G."/>
            <person name="Meng A."/>
            <person name="Brown T."/>
            <person name="Cohen L."/>
        </authorList>
    </citation>
    <scope>NUCLEOTIDE SEQUENCE</scope>
    <source>
        <strain evidence="1">CCMP1243</strain>
    </source>
</reference>
<dbReference type="EMBL" id="HBHJ01009993">
    <property type="protein sequence ID" value="CAD9676602.1"/>
    <property type="molecule type" value="Transcribed_RNA"/>
</dbReference>
<dbReference type="Gene3D" id="3.30.70.20">
    <property type="match status" value="1"/>
</dbReference>
<accession>A0A7S2RNY7</accession>
<dbReference type="Gene3D" id="3.60.15.10">
    <property type="entry name" value="Ribonuclease Z/Hydroxyacylglutathione hydrolase-like"/>
    <property type="match status" value="1"/>
</dbReference>
<dbReference type="InterPro" id="IPR036866">
    <property type="entry name" value="RibonucZ/Hydroxyglut_hydro"/>
</dbReference>
<organism evidence="1">
    <name type="scientific">Rhizochromulina marina</name>
    <dbReference type="NCBI Taxonomy" id="1034831"/>
    <lineage>
        <taxon>Eukaryota</taxon>
        <taxon>Sar</taxon>
        <taxon>Stramenopiles</taxon>
        <taxon>Ochrophyta</taxon>
        <taxon>Dictyochophyceae</taxon>
        <taxon>Rhizochromulinales</taxon>
        <taxon>Rhizochromulina</taxon>
    </lineage>
</organism>
<dbReference type="SUPFAM" id="SSF54862">
    <property type="entry name" value="4Fe-4S ferredoxins"/>
    <property type="match status" value="1"/>
</dbReference>
<gene>
    <name evidence="1" type="ORF">RMAR1173_LOCUS6490</name>
</gene>
<dbReference type="Pfam" id="PF13370">
    <property type="entry name" value="Fer4_13"/>
    <property type="match status" value="1"/>
</dbReference>
<dbReference type="PANTHER" id="PTHR42773:SF1">
    <property type="entry name" value="METALLO-BETA-LACTAMASE FAMILY PROTEIN"/>
    <property type="match status" value="1"/>
</dbReference>
<evidence type="ECO:0000313" key="1">
    <source>
        <dbReference type="EMBL" id="CAD9676602.1"/>
    </source>
</evidence>